<sequence>MQFSKLEIDIDLADFGISILMIYFAKYYSHGQYPLYVYTFKCIRELEIIERFLLNFRQNSIRLLPNMATHEEYGIKRQQANFTDNKHITVDAFNRITRYLYSNDITPQKFVEIVKCLNIHIIESFYIFTSITKNCKIINECHDLMHDNLKYTFQPPVKSLRYDGDYWFEVEPKSIWFAYFQGKVKFSSYIGCDIKNVLKIFERANVKCLVIGFIYDAKVYPIVFEDPHLYGDWEKTIAFMRHYQFNCKLNSGAPPSNQQKIHFVKRHNNMIFKLEVAKK</sequence>
<dbReference type="KEGG" id="vg:41701416"/>
<reference evidence="1" key="1">
    <citation type="journal article" date="2021" name="Virus">
        <title>The discovery, distribution and diversity of DNA viruses associated with Drosophila melanogaster in Europe.</title>
        <authorList>
            <person name="Wallace M.A."/>
            <person name="Coffman K.A."/>
            <person name="Gilbert C."/>
            <person name="Ravindran S."/>
            <person name="Albery G.F."/>
            <person name="Abbott J."/>
            <person name="Argyridou E."/>
            <person name="Bellosta P."/>
            <person name="Betancourt A.J."/>
            <person name="Colinet H."/>
            <person name="Eric K."/>
            <person name="Glaser-Schmitt A."/>
            <person name="Grath S."/>
            <person name="Jelic M."/>
            <person name="Kankare M."/>
            <person name="Kozeretska I."/>
            <person name="Loeschcke V."/>
            <person name="Montchamp-Moreau C."/>
            <person name="Ometto L."/>
            <person name="Onder B.S."/>
            <person name="Orengo D.J."/>
            <person name="Parsch J."/>
            <person name="Pascual M."/>
            <person name="Patenkovic A."/>
            <person name="Puerma E."/>
            <person name="Ritchie M.G."/>
            <person name="Rota-Stabelli O."/>
            <person name="Schou M.F."/>
            <person name="Serga S.V."/>
            <person name="Stamenkovic-Radak M."/>
            <person name="Tanaskovic M."/>
            <person name="Veselinovic M.S."/>
            <person name="Vieira J."/>
            <person name="Vieira C.P."/>
            <person name="Kapun M."/>
            <person name="Flatt T."/>
            <person name="Gonzalez J."/>
            <person name="Staubach F."/>
            <person name="Obbard D.J."/>
        </authorList>
    </citation>
    <scope>NUCLEOTIDE SEQUENCE</scope>
    <source>
        <strain evidence="1">DrosEU28 Tomelloso 2015</strain>
    </source>
</reference>
<dbReference type="RefSeq" id="YP_009553454.1">
    <property type="nucleotide sequence ID" value="NC_040789.1"/>
</dbReference>
<protein>
    <submittedName>
        <fullName evidence="1">GrBNV gp33-like protein</fullName>
    </submittedName>
</protein>
<accession>A0A2H4T2S8</accession>
<proteinExistence type="predicted"/>
<dbReference type="OrthoDB" id="9010at10239"/>
<keyword evidence="2" id="KW-1185">Reference proteome</keyword>
<dbReference type="GeneID" id="41701416"/>
<evidence type="ECO:0000313" key="1">
    <source>
        <dbReference type="EMBL" id="ATY70226.1"/>
    </source>
</evidence>
<dbReference type="Proteomes" id="UP000289333">
    <property type="component" value="Segment"/>
</dbReference>
<evidence type="ECO:0000313" key="2">
    <source>
        <dbReference type="Proteomes" id="UP000289333"/>
    </source>
</evidence>
<organism evidence="1">
    <name type="scientific">Tomelloso virus</name>
    <dbReference type="NCBI Taxonomy" id="2053981"/>
    <lineage>
        <taxon>Viruses</taxon>
        <taxon>Viruses incertae sedis</taxon>
        <taxon>Naldaviricetes</taxon>
        <taxon>Lefavirales</taxon>
        <taxon>Nudiviridae</taxon>
        <taxon>Alphanudivirus</taxon>
        <taxon>Alphanudivirus alterdromelanogasteris</taxon>
    </lineage>
</organism>
<dbReference type="EMBL" id="KY457233">
    <property type="protein sequence ID" value="ATY70226.1"/>
    <property type="molecule type" value="Genomic_DNA"/>
</dbReference>
<name>A0A2H4T2S8_9VIRU</name>